<comment type="caution">
    <text evidence="1">The sequence shown here is derived from an EMBL/GenBank/DDBJ whole genome shotgun (WGS) entry which is preliminary data.</text>
</comment>
<protein>
    <submittedName>
        <fullName evidence="1">2852_t:CDS:1</fullName>
    </submittedName>
</protein>
<name>A0ACA9LN40_9GLOM</name>
<evidence type="ECO:0000313" key="1">
    <source>
        <dbReference type="EMBL" id="CAG8534659.1"/>
    </source>
</evidence>
<reference evidence="1" key="1">
    <citation type="submission" date="2021-06" db="EMBL/GenBank/DDBJ databases">
        <authorList>
            <person name="Kallberg Y."/>
            <person name="Tangrot J."/>
            <person name="Rosling A."/>
        </authorList>
    </citation>
    <scope>NUCLEOTIDE SEQUENCE</scope>
    <source>
        <strain evidence="1">MA461A</strain>
    </source>
</reference>
<dbReference type="Proteomes" id="UP000789920">
    <property type="component" value="Unassembled WGS sequence"/>
</dbReference>
<organism evidence="1 2">
    <name type="scientific">Racocetra persica</name>
    <dbReference type="NCBI Taxonomy" id="160502"/>
    <lineage>
        <taxon>Eukaryota</taxon>
        <taxon>Fungi</taxon>
        <taxon>Fungi incertae sedis</taxon>
        <taxon>Mucoromycota</taxon>
        <taxon>Glomeromycotina</taxon>
        <taxon>Glomeromycetes</taxon>
        <taxon>Diversisporales</taxon>
        <taxon>Gigasporaceae</taxon>
        <taxon>Racocetra</taxon>
    </lineage>
</organism>
<gene>
    <name evidence="1" type="ORF">RPERSI_LOCUS3291</name>
</gene>
<evidence type="ECO:0000313" key="2">
    <source>
        <dbReference type="Proteomes" id="UP000789920"/>
    </source>
</evidence>
<proteinExistence type="predicted"/>
<dbReference type="EMBL" id="CAJVQC010003979">
    <property type="protein sequence ID" value="CAG8534659.1"/>
    <property type="molecule type" value="Genomic_DNA"/>
</dbReference>
<sequence>MNLLSSMIDDLLENKSNDIRKLLSQRIKIYTISDSSHEISVKLSNDGITDILKRNKNLPNQPFNKQIKYDIKISNHDQDPLWLNVDHLMACFVFDIYHAVSGSNRVPNIDLNTGKDLYYAFDESTPKFKKQPTNEGAIKFCFSVNNPTNLSINKRKCGNTLRDFLLAIGEFERNDKNITLAIKNALNDIIGAYSKVEWEISEDKLFDIKNILIRPKEEELSKLVDYVVAMQIIIKNPRLNNMKISMKIDLNNNGSKSTLKWIPMITDMSKTKLIYDYLFKYRYPTKKWRNLSFGYLCLLMMPQLLVVQVPGNVLDFQLDGILISKVTDVKIKITDPGVINGNPKIKITDPGVINGNPKIIIKACASIRDIKSVNILTQNDNMQSLIMEFDTGTTLTQIAKAINVSKNTYDKLNVPLYDMPLSVIEVKDATIDLEHNDAKWIGKIKSIAKIIGKQLYFACSPKEPITVTISSTFEALVASCRTVVSRNSYPRTVVATITSTSCLVIPTLNK</sequence>
<accession>A0ACA9LN40</accession>
<keyword evidence="2" id="KW-1185">Reference proteome</keyword>